<comment type="caution">
    <text evidence="2">The sequence shown here is derived from an EMBL/GenBank/DDBJ whole genome shotgun (WGS) entry which is preliminary data.</text>
</comment>
<feature type="transmembrane region" description="Helical" evidence="1">
    <location>
        <begin position="155"/>
        <end position="174"/>
    </location>
</feature>
<feature type="transmembrane region" description="Helical" evidence="1">
    <location>
        <begin position="374"/>
        <end position="396"/>
    </location>
</feature>
<name>A0ABV6K4P5_9LACO</name>
<gene>
    <name evidence="2" type="ORF">ACFFGS_08180</name>
</gene>
<evidence type="ECO:0000313" key="2">
    <source>
        <dbReference type="EMBL" id="MFC0424092.1"/>
    </source>
</evidence>
<keyword evidence="1" id="KW-0472">Membrane</keyword>
<feature type="transmembrane region" description="Helical" evidence="1">
    <location>
        <begin position="131"/>
        <end position="149"/>
    </location>
</feature>
<evidence type="ECO:0000256" key="1">
    <source>
        <dbReference type="SAM" id="Phobius"/>
    </source>
</evidence>
<dbReference type="RefSeq" id="WP_137645313.1">
    <property type="nucleotide sequence ID" value="NZ_BAABRM010000015.1"/>
</dbReference>
<protein>
    <recommendedName>
        <fullName evidence="4">Integral membrane protein</fullName>
    </recommendedName>
</protein>
<evidence type="ECO:0000313" key="3">
    <source>
        <dbReference type="Proteomes" id="UP001589855"/>
    </source>
</evidence>
<feature type="transmembrane region" description="Helical" evidence="1">
    <location>
        <begin position="221"/>
        <end position="243"/>
    </location>
</feature>
<accession>A0ABV6K4P5</accession>
<sequence length="446" mass="49904">MEKLRHSGLDFSVATLNFLANIGVVLPYVLILFKYQQTRSSHYLVAIIVLYVARAASIFWTKHLNLTASNYLLVCLWLGAIGSIILSLTSNLAMLVIAAIALGYTSANLWPYYLTIKLHLTEATDFKLKKLYWLIFLGLALLFSLDFLFDLQYRLAFILLAALFLIAIPAGQLLSKFSLAFYDQHERSTTQPVKFWRVALFIIFFAVLGLLTLLRKVNLNIALPAVLALIVLDILLLNLEFWADWHAMNSNKLRVVNRGFLLSLVLLFNSFFGYFIFGAAGMYIVFGLYLLGFETGAPLSTLIANHTRFSAMTIARFGLVIGHLLMLIPIPVIYGLGLLLVALYLGFENPGINDSVYHGEGEDPDLAIIHKYRFSMYGGLLCQLCFFGLLVIISALNNVRLMAFFNPTSPALAAHYLHGIAWPLVAVSAILTLISFYSQDHPLQKS</sequence>
<feature type="transmembrane region" description="Helical" evidence="1">
    <location>
        <begin position="12"/>
        <end position="31"/>
    </location>
</feature>
<organism evidence="2 3">
    <name type="scientific">Lactiplantibacillus plajomi</name>
    <dbReference type="NCBI Taxonomy" id="1457217"/>
    <lineage>
        <taxon>Bacteria</taxon>
        <taxon>Bacillati</taxon>
        <taxon>Bacillota</taxon>
        <taxon>Bacilli</taxon>
        <taxon>Lactobacillales</taxon>
        <taxon>Lactobacillaceae</taxon>
        <taxon>Lactiplantibacillus</taxon>
    </lineage>
</organism>
<feature type="transmembrane region" description="Helical" evidence="1">
    <location>
        <begin position="68"/>
        <end position="86"/>
    </location>
</feature>
<keyword evidence="1" id="KW-1133">Transmembrane helix</keyword>
<evidence type="ECO:0008006" key="4">
    <source>
        <dbReference type="Google" id="ProtNLM"/>
    </source>
</evidence>
<feature type="transmembrane region" description="Helical" evidence="1">
    <location>
        <begin position="416"/>
        <end position="437"/>
    </location>
</feature>
<proteinExistence type="predicted"/>
<keyword evidence="1" id="KW-0812">Transmembrane</keyword>
<dbReference type="EMBL" id="JBHLUK010000066">
    <property type="protein sequence ID" value="MFC0424092.1"/>
    <property type="molecule type" value="Genomic_DNA"/>
</dbReference>
<keyword evidence="3" id="KW-1185">Reference proteome</keyword>
<feature type="transmembrane region" description="Helical" evidence="1">
    <location>
        <begin position="195"/>
        <end position="215"/>
    </location>
</feature>
<reference evidence="2 3" key="1">
    <citation type="submission" date="2024-09" db="EMBL/GenBank/DDBJ databases">
        <authorList>
            <person name="Sun Q."/>
            <person name="Mori K."/>
        </authorList>
    </citation>
    <scope>NUCLEOTIDE SEQUENCE [LARGE SCALE GENOMIC DNA]</scope>
    <source>
        <strain evidence="2 3">TBRC 4575</strain>
    </source>
</reference>
<dbReference type="Proteomes" id="UP001589855">
    <property type="component" value="Unassembled WGS sequence"/>
</dbReference>
<feature type="transmembrane region" description="Helical" evidence="1">
    <location>
        <begin position="317"/>
        <end position="347"/>
    </location>
</feature>
<feature type="transmembrane region" description="Helical" evidence="1">
    <location>
        <begin position="92"/>
        <end position="110"/>
    </location>
</feature>
<feature type="transmembrane region" description="Helical" evidence="1">
    <location>
        <begin position="43"/>
        <end position="61"/>
    </location>
</feature>